<proteinExistence type="predicted"/>
<sequence length="204" mass="23475">MVQNYETIKKQARVAPAAFVGGRWFRRCSPRTLFYTHGHVQRRRSGHSLPRRRLFLAGFCKMLLVWLALVFYSFHSFVPYLLFLAGFCKMLLVWLALVFYSFHSFVPYLLSNRTFCFQKNNKAQIRIIEKLAHLKAEIDSFWSVVSIGGRKLTPVITRKCNNNKLMCAKILAERGLELKGPAVCSYDSPTHCANEVHLVGCPRG</sequence>
<accession>A0A3P7Y7S0</accession>
<keyword evidence="1" id="KW-0812">Transmembrane</keyword>
<accession>A0A183FH96</accession>
<evidence type="ECO:0000313" key="3">
    <source>
        <dbReference type="Proteomes" id="UP000050761"/>
    </source>
</evidence>
<reference evidence="4" key="2">
    <citation type="submission" date="2019-09" db="UniProtKB">
        <authorList>
            <consortium name="WormBaseParasite"/>
        </authorList>
    </citation>
    <scope>IDENTIFICATION</scope>
</reference>
<protein>
    <submittedName>
        <fullName evidence="4">Transmembrane protein</fullName>
    </submittedName>
</protein>
<dbReference type="Proteomes" id="UP000050761">
    <property type="component" value="Unassembled WGS sequence"/>
</dbReference>
<evidence type="ECO:0000256" key="1">
    <source>
        <dbReference type="SAM" id="Phobius"/>
    </source>
</evidence>
<feature type="transmembrane region" description="Helical" evidence="1">
    <location>
        <begin position="54"/>
        <end position="74"/>
    </location>
</feature>
<keyword evidence="3" id="KW-1185">Reference proteome</keyword>
<gene>
    <name evidence="2" type="ORF">HPBE_LOCUS6115</name>
</gene>
<organism evidence="3 4">
    <name type="scientific">Heligmosomoides polygyrus</name>
    <name type="common">Parasitic roundworm</name>
    <dbReference type="NCBI Taxonomy" id="6339"/>
    <lineage>
        <taxon>Eukaryota</taxon>
        <taxon>Metazoa</taxon>
        <taxon>Ecdysozoa</taxon>
        <taxon>Nematoda</taxon>
        <taxon>Chromadorea</taxon>
        <taxon>Rhabditida</taxon>
        <taxon>Rhabditina</taxon>
        <taxon>Rhabditomorpha</taxon>
        <taxon>Strongyloidea</taxon>
        <taxon>Heligmosomidae</taxon>
        <taxon>Heligmosomoides</taxon>
    </lineage>
</organism>
<keyword evidence="1" id="KW-1133">Transmembrane helix</keyword>
<evidence type="ECO:0000313" key="4">
    <source>
        <dbReference type="WBParaSite" id="HPBE_0000611401-mRNA-1"/>
    </source>
</evidence>
<reference evidence="2 3" key="1">
    <citation type="submission" date="2018-11" db="EMBL/GenBank/DDBJ databases">
        <authorList>
            <consortium name="Pathogen Informatics"/>
        </authorList>
    </citation>
    <scope>NUCLEOTIDE SEQUENCE [LARGE SCALE GENOMIC DNA]</scope>
</reference>
<feature type="transmembrane region" description="Helical" evidence="1">
    <location>
        <begin position="80"/>
        <end position="102"/>
    </location>
</feature>
<dbReference type="AlphaFoldDB" id="A0A183FH96"/>
<evidence type="ECO:0000313" key="2">
    <source>
        <dbReference type="EMBL" id="VDO66984.1"/>
    </source>
</evidence>
<name>A0A183FH96_HELPZ</name>
<dbReference type="EMBL" id="UZAH01025599">
    <property type="protein sequence ID" value="VDO66984.1"/>
    <property type="molecule type" value="Genomic_DNA"/>
</dbReference>
<keyword evidence="1" id="KW-0472">Membrane</keyword>
<dbReference type="WBParaSite" id="HPBE_0000611401-mRNA-1">
    <property type="protein sequence ID" value="HPBE_0000611401-mRNA-1"/>
    <property type="gene ID" value="HPBE_0000611401"/>
</dbReference>